<dbReference type="PROSITE" id="PS00585">
    <property type="entry name" value="RIBOSOMAL_S5"/>
    <property type="match status" value="1"/>
</dbReference>
<dbReference type="InterPro" id="IPR013810">
    <property type="entry name" value="Ribosomal_uS5_N"/>
</dbReference>
<evidence type="ECO:0000256" key="6">
    <source>
        <dbReference type="ARBA" id="ARBA00035255"/>
    </source>
</evidence>
<dbReference type="GO" id="GO:0005737">
    <property type="term" value="C:cytoplasm"/>
    <property type="evidence" value="ECO:0007669"/>
    <property type="project" value="UniProtKB-ARBA"/>
</dbReference>
<dbReference type="GO" id="GO:0003735">
    <property type="term" value="F:structural constituent of ribosome"/>
    <property type="evidence" value="ECO:0007669"/>
    <property type="project" value="UniProtKB-UniRule"/>
</dbReference>
<keyword evidence="2 7" id="KW-0699">rRNA-binding</keyword>
<evidence type="ECO:0000256" key="3">
    <source>
        <dbReference type="ARBA" id="ARBA00022884"/>
    </source>
</evidence>
<dbReference type="AlphaFoldDB" id="A0ABC7ZJI0"/>
<dbReference type="PANTHER" id="PTHR48277">
    <property type="entry name" value="MITOCHONDRIAL RIBOSOMAL PROTEIN S5"/>
    <property type="match status" value="1"/>
</dbReference>
<comment type="subunit">
    <text evidence="7">Part of the 30S ribosomal subunit. Contacts proteins S4 and S8.</text>
</comment>
<dbReference type="Gene3D" id="3.30.160.20">
    <property type="match status" value="1"/>
</dbReference>
<evidence type="ECO:0000256" key="5">
    <source>
        <dbReference type="ARBA" id="ARBA00023274"/>
    </source>
</evidence>
<dbReference type="NCBIfam" id="TIGR01021">
    <property type="entry name" value="rpsE_bact"/>
    <property type="match status" value="1"/>
</dbReference>
<evidence type="ECO:0000259" key="9">
    <source>
        <dbReference type="PROSITE" id="PS50881"/>
    </source>
</evidence>
<dbReference type="PROSITE" id="PS50881">
    <property type="entry name" value="S5_DSRBD"/>
    <property type="match status" value="1"/>
</dbReference>
<dbReference type="InterPro" id="IPR014721">
    <property type="entry name" value="Ribsml_uS5_D2-typ_fold_subgr"/>
</dbReference>
<evidence type="ECO:0000256" key="1">
    <source>
        <dbReference type="ARBA" id="ARBA00008945"/>
    </source>
</evidence>
<keyword evidence="4 7" id="KW-0689">Ribosomal protein</keyword>
<dbReference type="SUPFAM" id="SSF54768">
    <property type="entry name" value="dsRNA-binding domain-like"/>
    <property type="match status" value="1"/>
</dbReference>
<sequence length="211" mass="23188">MNDQKTTNTGLLTSTLKTKPKHNLKPSSEAIKKAVSKKEGHYKNKRFQKHNFNNKSEFEERIVKLKRISKTTKGGRNMRFSVLVVVGNKKGKVGYGIAKALEVPLAIKKAIKKAHNSIHTVEIHKGSIYHEVIGRKGASKVLLKPAPLGTGIIAGGAIRAIVELAGFSDIYTKNLGRNTPINMIHATMDGILKQLSPKKVALLRNKPISDL</sequence>
<dbReference type="SMR" id="A0ABC7ZJI0"/>
<name>A0ABC7ZJI0_MYCGT</name>
<dbReference type="KEGG" id="mgx:CM1_00975"/>
<evidence type="ECO:0000256" key="7">
    <source>
        <dbReference type="HAMAP-Rule" id="MF_01307"/>
    </source>
</evidence>
<dbReference type="InterPro" id="IPR005712">
    <property type="entry name" value="Ribosomal_uS5_bac-type"/>
</dbReference>
<evidence type="ECO:0000256" key="2">
    <source>
        <dbReference type="ARBA" id="ARBA00022730"/>
    </source>
</evidence>
<keyword evidence="5 7" id="KW-0687">Ribonucleoprotein</keyword>
<dbReference type="Proteomes" id="UP000005254">
    <property type="component" value="Chromosome"/>
</dbReference>
<organism evidence="10 11">
    <name type="scientific">Mycoplasmoides genitalium M6320</name>
    <dbReference type="NCBI Taxonomy" id="662945"/>
    <lineage>
        <taxon>Bacteria</taxon>
        <taxon>Bacillati</taxon>
        <taxon>Mycoplasmatota</taxon>
        <taxon>Mycoplasmoidales</taxon>
        <taxon>Mycoplasmoidaceae</taxon>
        <taxon>Mycoplasmoides</taxon>
    </lineage>
</organism>
<feature type="domain" description="S5 DRBM" evidence="9">
    <location>
        <begin position="58"/>
        <end position="121"/>
    </location>
</feature>
<dbReference type="SUPFAM" id="SSF54211">
    <property type="entry name" value="Ribosomal protein S5 domain 2-like"/>
    <property type="match status" value="1"/>
</dbReference>
<dbReference type="Pfam" id="PF00333">
    <property type="entry name" value="Ribosomal_S5"/>
    <property type="match status" value="1"/>
</dbReference>
<gene>
    <name evidence="7 10" type="primary">rpsE</name>
    <name evidence="10" type="ORF">CM1_00975</name>
</gene>
<dbReference type="GO" id="GO:0019843">
    <property type="term" value="F:rRNA binding"/>
    <property type="evidence" value="ECO:0007669"/>
    <property type="project" value="UniProtKB-UniRule"/>
</dbReference>
<dbReference type="FunFam" id="3.30.230.10:FF:000002">
    <property type="entry name" value="30S ribosomal protein S5"/>
    <property type="match status" value="1"/>
</dbReference>
<dbReference type="GO" id="GO:1990904">
    <property type="term" value="C:ribonucleoprotein complex"/>
    <property type="evidence" value="ECO:0007669"/>
    <property type="project" value="UniProtKB-UniRule"/>
</dbReference>
<dbReference type="InterPro" id="IPR005324">
    <property type="entry name" value="Ribosomal_uS5_C"/>
</dbReference>
<dbReference type="PANTHER" id="PTHR48277:SF1">
    <property type="entry name" value="MITOCHONDRIAL RIBOSOMAL PROTEIN S5"/>
    <property type="match status" value="1"/>
</dbReference>
<dbReference type="GO" id="GO:0006412">
    <property type="term" value="P:translation"/>
    <property type="evidence" value="ECO:0007669"/>
    <property type="project" value="UniProtKB-UniRule"/>
</dbReference>
<comment type="domain">
    <text evidence="7">The N-terminal domain interacts with the head of the 30S subunit; the C-terminal domain interacts with the body and contacts protein S4. The interaction surface between S4 and S5 is involved in control of translational fidelity.</text>
</comment>
<dbReference type="InterPro" id="IPR000851">
    <property type="entry name" value="Ribosomal_uS5"/>
</dbReference>
<evidence type="ECO:0000313" key="10">
    <source>
        <dbReference type="EMBL" id="AFQ03981.1"/>
    </source>
</evidence>
<evidence type="ECO:0000256" key="4">
    <source>
        <dbReference type="ARBA" id="ARBA00022980"/>
    </source>
</evidence>
<protein>
    <recommendedName>
        <fullName evidence="6 7">Small ribosomal subunit protein uS5</fullName>
    </recommendedName>
</protein>
<dbReference type="InterPro" id="IPR020568">
    <property type="entry name" value="Ribosomal_Su5_D2-typ_SF"/>
</dbReference>
<evidence type="ECO:0000313" key="11">
    <source>
        <dbReference type="Proteomes" id="UP000005254"/>
    </source>
</evidence>
<dbReference type="RefSeq" id="WP_009885854.1">
    <property type="nucleotide sequence ID" value="NC_018497.1"/>
</dbReference>
<dbReference type="Pfam" id="PF03719">
    <property type="entry name" value="Ribosomal_S5_C"/>
    <property type="match status" value="1"/>
</dbReference>
<reference evidence="10 11" key="1">
    <citation type="journal article" date="2012" name="J. Bacteriol.">
        <title>Draft Genome Sequences of Four Axenic Mycoplasma genitalium Strains Isolated from Denmark, Japan, and Australia.</title>
        <authorList>
            <person name="McGowin C.L."/>
            <person name="Ma L."/>
            <person name="Jensen J.S."/>
            <person name="Mancuso M.M."/>
            <person name="Hamasuna R."/>
            <person name="Adegboye D."/>
            <person name="Martin D.H."/>
        </authorList>
    </citation>
    <scope>NUCLEOTIDE SEQUENCE [LARGE SCALE GENOMIC DNA]</scope>
    <source>
        <strain evidence="10 11">M6320</strain>
    </source>
</reference>
<keyword evidence="3 7" id="KW-0694">RNA-binding</keyword>
<evidence type="ECO:0000256" key="8">
    <source>
        <dbReference type="RuleBase" id="RU003823"/>
    </source>
</evidence>
<proteinExistence type="inferred from homology"/>
<dbReference type="Gene3D" id="3.30.230.10">
    <property type="match status" value="1"/>
</dbReference>
<dbReference type="GeneID" id="99646999"/>
<dbReference type="InterPro" id="IPR018192">
    <property type="entry name" value="Ribosomal_uS5_N_CS"/>
</dbReference>
<accession>A0ABC7ZJI0</accession>
<comment type="function">
    <text evidence="7">Located at the back of the 30S subunit body where it stabilizes the conformation of the head with respect to the body.</text>
</comment>
<dbReference type="HAMAP" id="MF_01307_B">
    <property type="entry name" value="Ribosomal_uS5_B"/>
    <property type="match status" value="1"/>
</dbReference>
<dbReference type="GO" id="GO:0005840">
    <property type="term" value="C:ribosome"/>
    <property type="evidence" value="ECO:0007669"/>
    <property type="project" value="UniProtKB-KW"/>
</dbReference>
<comment type="similarity">
    <text evidence="1 7 8">Belongs to the universal ribosomal protein uS5 family.</text>
</comment>
<dbReference type="EMBL" id="CP003772">
    <property type="protein sequence ID" value="AFQ03981.1"/>
    <property type="molecule type" value="Genomic_DNA"/>
</dbReference>
<comment type="function">
    <text evidence="7">With S4 and S12 plays an important role in translational accuracy.</text>
</comment>